<evidence type="ECO:0008006" key="4">
    <source>
        <dbReference type="Google" id="ProtNLM"/>
    </source>
</evidence>
<dbReference type="Proteomes" id="UP001315967">
    <property type="component" value="Chromosome"/>
</dbReference>
<evidence type="ECO:0000313" key="2">
    <source>
        <dbReference type="EMBL" id="UUX33929.1"/>
    </source>
</evidence>
<protein>
    <recommendedName>
        <fullName evidence="4">PepSY domain-containing protein</fullName>
    </recommendedName>
</protein>
<dbReference type="EMBL" id="CP102453">
    <property type="protein sequence ID" value="UUX33929.1"/>
    <property type="molecule type" value="Genomic_DNA"/>
</dbReference>
<dbReference type="RefSeq" id="WP_313793432.1">
    <property type="nucleotide sequence ID" value="NZ_CP102453.1"/>
</dbReference>
<evidence type="ECO:0000313" key="3">
    <source>
        <dbReference type="Proteomes" id="UP001315967"/>
    </source>
</evidence>
<keyword evidence="1" id="KW-0175">Coiled coil</keyword>
<reference evidence="2 3" key="1">
    <citation type="submission" date="2022-08" db="EMBL/GenBank/DDBJ databases">
        <title>Aerococcaceae sp. nov isolated from spoiled eye mask.</title>
        <authorList>
            <person name="Zhou G."/>
            <person name="Xie X.-B."/>
            <person name="Shi Q.-S."/>
            <person name="Wang Y.-S."/>
            <person name="Wen X."/>
            <person name="Peng H."/>
            <person name="Yang X.-J."/>
            <person name="Tao H.-B."/>
            <person name="Huang X.-M."/>
        </authorList>
    </citation>
    <scope>NUCLEOTIDE SEQUENCE [LARGE SCALE GENOMIC DNA]</scope>
    <source>
        <strain evidence="3">DM20194951</strain>
    </source>
</reference>
<keyword evidence="3" id="KW-1185">Reference proteome</keyword>
<feature type="coiled-coil region" evidence="1">
    <location>
        <begin position="41"/>
        <end position="68"/>
    </location>
</feature>
<proteinExistence type="predicted"/>
<evidence type="ECO:0000256" key="1">
    <source>
        <dbReference type="SAM" id="Coils"/>
    </source>
</evidence>
<organism evidence="2 3">
    <name type="scientific">Fundicoccus culcitae</name>
    <dbReference type="NCBI Taxonomy" id="2969821"/>
    <lineage>
        <taxon>Bacteria</taxon>
        <taxon>Bacillati</taxon>
        <taxon>Bacillota</taxon>
        <taxon>Bacilli</taxon>
        <taxon>Lactobacillales</taxon>
        <taxon>Aerococcaceae</taxon>
        <taxon>Fundicoccus</taxon>
    </lineage>
</organism>
<gene>
    <name evidence="2" type="ORF">NRE15_13750</name>
</gene>
<accession>A0ABY5P5V3</accession>
<name>A0ABY5P5V3_9LACT</name>
<sequence length="472" mass="53993">MASKKFRYLVIIVMLCRFNFSGYNGVSVQAQSELSKLEPVLSELALNNKEAKDEINDWISLVHEAQLQDDHSIDSWAKRFGDETWTETELSTEITSYSRLYETESQLTSLTNYPAEIELLFYNNQLFYMGLNYLTAYIPLEYTSDAELVQSINQLDALADAPVHVKAISYVRDPIFGDSLYWSIPVTTENQSNVTFDILQQQNLELNVISNLEGELGNFTQNLLVELTHQGLLSIDSQFQIEGSQSESPVESETDNEITLSEPTNWETFLYRNLKELTVPQEQFVEGEQLKEPFNEMQQLIFDESQAEISQEETNDDLSLPNDILAELNATTLISRQVIIDLFGQPSVTTNYEASEFLTYYGVDGEELIVLEMHLYQDQLNGFIYLNKDATLYQPFALTEKEIDNLAELDSLTLEELTKALGEPHSMAYQMPNDYLYSWISMTEAGNNVIKAHLVNDEIIELNYQTITIENE</sequence>